<accession>A0A106C2U8</accession>
<evidence type="ECO:0000313" key="1">
    <source>
        <dbReference type="EMBL" id="KVX03228.1"/>
    </source>
</evidence>
<protein>
    <submittedName>
        <fullName evidence="1">Uncharacterized protein</fullName>
    </submittedName>
</protein>
<dbReference type="AlphaFoldDB" id="A0A106C2U8"/>
<proteinExistence type="predicted"/>
<sequence>MSVVLQVKVGFGKGGMITRLQCTVETNNFIYCFEKKELNTQVIFNIQYSKLQIHTKQKMKYYQGKVIGKMFWGQKINYNDN</sequence>
<dbReference type="EMBL" id="LRDC01000001">
    <property type="protein sequence ID" value="KVX03228.1"/>
    <property type="molecule type" value="Genomic_DNA"/>
</dbReference>
<evidence type="ECO:0000313" key="2">
    <source>
        <dbReference type="Proteomes" id="UP000055702"/>
    </source>
</evidence>
<organism evidence="1">
    <name type="scientific">Shewanella frigidimarina</name>
    <dbReference type="NCBI Taxonomy" id="56812"/>
    <lineage>
        <taxon>Bacteria</taxon>
        <taxon>Pseudomonadati</taxon>
        <taxon>Pseudomonadota</taxon>
        <taxon>Gammaproteobacteria</taxon>
        <taxon>Alteromonadales</taxon>
        <taxon>Shewanellaceae</taxon>
        <taxon>Shewanella</taxon>
    </lineage>
</organism>
<dbReference type="Proteomes" id="UP000055702">
    <property type="component" value="Unassembled WGS sequence"/>
</dbReference>
<gene>
    <name evidence="1" type="ORF">AWJ07_01255</name>
</gene>
<name>A0A106C2U8_SHEFR</name>
<reference evidence="1 2" key="1">
    <citation type="submission" date="2016-01" db="EMBL/GenBank/DDBJ databases">
        <title>Draft genome of the antarctic isolate Shewanella frigidimarina Ag06-30.</title>
        <authorList>
            <person name="Parmeciano Di Noto G."/>
            <person name="Vazquez S."/>
            <person name="Mac Cormack W."/>
            <person name="Iriarte A."/>
            <person name="Quiroga C."/>
        </authorList>
    </citation>
    <scope>NUCLEOTIDE SEQUENCE [LARGE SCALE GENOMIC DNA]</scope>
    <source>
        <strain evidence="1 2">Ag06-30</strain>
    </source>
</reference>
<comment type="caution">
    <text evidence="1">The sequence shown here is derived from an EMBL/GenBank/DDBJ whole genome shotgun (WGS) entry which is preliminary data.</text>
</comment>